<protein>
    <recommendedName>
        <fullName evidence="7">Tetratricopeptide repeat protein</fullName>
    </recommendedName>
</protein>
<sequence>MKARVPIFQALLAAPVLAALLSAPVQAEDLDTLYDRLRAASADDSPAIEAEIEAEWQKSGSAAMDLLLRRGQDALADGQAGAAIDHFSALIDHAPDFAEGYNARAAAFFQQGMFGQAIDDIAHVLMLDPRHYTAITGLALMFEEMDRPADAADAYRAALAINPHLAGAEENIKRLEAETAGREI</sequence>
<dbReference type="GO" id="GO:0016020">
    <property type="term" value="C:membrane"/>
    <property type="evidence" value="ECO:0007669"/>
    <property type="project" value="TreeGrafter"/>
</dbReference>
<dbReference type="Gene3D" id="1.25.40.10">
    <property type="entry name" value="Tetratricopeptide repeat domain"/>
    <property type="match status" value="1"/>
</dbReference>
<dbReference type="InterPro" id="IPR011990">
    <property type="entry name" value="TPR-like_helical_dom_sf"/>
</dbReference>
<dbReference type="PROSITE" id="PS50005">
    <property type="entry name" value="TPR"/>
    <property type="match status" value="1"/>
</dbReference>
<dbReference type="KEGG" id="fap:GR316_01065"/>
<keyword evidence="2 3" id="KW-0802">TPR repeat</keyword>
<keyword evidence="4" id="KW-0732">Signal</keyword>
<dbReference type="GO" id="GO:0072380">
    <property type="term" value="C:TRC complex"/>
    <property type="evidence" value="ECO:0007669"/>
    <property type="project" value="TreeGrafter"/>
</dbReference>
<evidence type="ECO:0000313" key="5">
    <source>
        <dbReference type="EMBL" id="QUS34986.1"/>
    </source>
</evidence>
<dbReference type="InterPro" id="IPR019734">
    <property type="entry name" value="TPR_rpt"/>
</dbReference>
<evidence type="ECO:0000256" key="2">
    <source>
        <dbReference type="ARBA" id="ARBA00022803"/>
    </source>
</evidence>
<dbReference type="Proteomes" id="UP000679284">
    <property type="component" value="Chromosome"/>
</dbReference>
<reference evidence="5" key="1">
    <citation type="submission" date="2020-01" db="EMBL/GenBank/DDBJ databases">
        <authorList>
            <person name="Yang Y."/>
            <person name="Kwon Y.M."/>
        </authorList>
    </citation>
    <scope>NUCLEOTIDE SEQUENCE</scope>
    <source>
        <strain evidence="5">PG104</strain>
    </source>
</reference>
<feature type="signal peptide" evidence="4">
    <location>
        <begin position="1"/>
        <end position="27"/>
    </location>
</feature>
<dbReference type="SMART" id="SM00028">
    <property type="entry name" value="TPR"/>
    <property type="match status" value="3"/>
</dbReference>
<dbReference type="PANTHER" id="PTHR45831">
    <property type="entry name" value="LD24721P"/>
    <property type="match status" value="1"/>
</dbReference>
<dbReference type="AlphaFoldDB" id="A0A8J8MRE5"/>
<organism evidence="5 6">
    <name type="scientific">Falsirhodobacter algicola</name>
    <dbReference type="NCBI Taxonomy" id="2692330"/>
    <lineage>
        <taxon>Bacteria</taxon>
        <taxon>Pseudomonadati</taxon>
        <taxon>Pseudomonadota</taxon>
        <taxon>Alphaproteobacteria</taxon>
        <taxon>Rhodobacterales</taxon>
        <taxon>Paracoccaceae</taxon>
        <taxon>Falsirhodobacter</taxon>
    </lineage>
</organism>
<keyword evidence="1" id="KW-0677">Repeat</keyword>
<dbReference type="EMBL" id="CP047289">
    <property type="protein sequence ID" value="QUS34986.1"/>
    <property type="molecule type" value="Genomic_DNA"/>
</dbReference>
<feature type="chain" id="PRO_5035322908" description="Tetratricopeptide repeat protein" evidence="4">
    <location>
        <begin position="28"/>
        <end position="184"/>
    </location>
</feature>
<name>A0A8J8MRE5_9RHOB</name>
<evidence type="ECO:0008006" key="7">
    <source>
        <dbReference type="Google" id="ProtNLM"/>
    </source>
</evidence>
<dbReference type="SUPFAM" id="SSF48452">
    <property type="entry name" value="TPR-like"/>
    <property type="match status" value="1"/>
</dbReference>
<gene>
    <name evidence="5" type="ORF">GR316_01065</name>
</gene>
<dbReference type="GO" id="GO:0006620">
    <property type="term" value="P:post-translational protein targeting to endoplasmic reticulum membrane"/>
    <property type="evidence" value="ECO:0007669"/>
    <property type="project" value="TreeGrafter"/>
</dbReference>
<evidence type="ECO:0000256" key="1">
    <source>
        <dbReference type="ARBA" id="ARBA00022737"/>
    </source>
</evidence>
<accession>A0A8J8MRE5</accession>
<proteinExistence type="predicted"/>
<dbReference type="InterPro" id="IPR047150">
    <property type="entry name" value="SGT"/>
</dbReference>
<dbReference type="PANTHER" id="PTHR45831:SF2">
    <property type="entry name" value="LD24721P"/>
    <property type="match status" value="1"/>
</dbReference>
<keyword evidence="6" id="KW-1185">Reference proteome</keyword>
<feature type="repeat" description="TPR" evidence="3">
    <location>
        <begin position="98"/>
        <end position="131"/>
    </location>
</feature>
<evidence type="ECO:0000256" key="3">
    <source>
        <dbReference type="PROSITE-ProRule" id="PRU00339"/>
    </source>
</evidence>
<evidence type="ECO:0000313" key="6">
    <source>
        <dbReference type="Proteomes" id="UP000679284"/>
    </source>
</evidence>
<evidence type="ECO:0000256" key="4">
    <source>
        <dbReference type="SAM" id="SignalP"/>
    </source>
</evidence>
<dbReference type="GO" id="GO:0060090">
    <property type="term" value="F:molecular adaptor activity"/>
    <property type="evidence" value="ECO:0007669"/>
    <property type="project" value="TreeGrafter"/>
</dbReference>